<dbReference type="Pfam" id="PF08876">
    <property type="entry name" value="DUF1836"/>
    <property type="match status" value="1"/>
</dbReference>
<proteinExistence type="predicted"/>
<dbReference type="PANTHER" id="PTHR40056">
    <property type="entry name" value="HYPOTHETICAL CYTOSOLIC PROTEIN"/>
    <property type="match status" value="1"/>
</dbReference>
<evidence type="ECO:0000313" key="1">
    <source>
        <dbReference type="EMBL" id="HJD40865.1"/>
    </source>
</evidence>
<name>A0A9D2R9K8_9FIRM</name>
<reference evidence="1" key="1">
    <citation type="journal article" date="2021" name="PeerJ">
        <title>Extensive microbial diversity within the chicken gut microbiome revealed by metagenomics and culture.</title>
        <authorList>
            <person name="Gilroy R."/>
            <person name="Ravi A."/>
            <person name="Getino M."/>
            <person name="Pursley I."/>
            <person name="Horton D.L."/>
            <person name="Alikhan N.F."/>
            <person name="Baker D."/>
            <person name="Gharbi K."/>
            <person name="Hall N."/>
            <person name="Watson M."/>
            <person name="Adriaenssens E.M."/>
            <person name="Foster-Nyarko E."/>
            <person name="Jarju S."/>
            <person name="Secka A."/>
            <person name="Antonio M."/>
            <person name="Oren A."/>
            <person name="Chaudhuri R.R."/>
            <person name="La Ragione R."/>
            <person name="Hildebrand F."/>
            <person name="Pallen M.J."/>
        </authorList>
    </citation>
    <scope>NUCLEOTIDE SEQUENCE</scope>
    <source>
        <strain evidence="1">ChiW19-6364</strain>
    </source>
</reference>
<evidence type="ECO:0000313" key="2">
    <source>
        <dbReference type="Proteomes" id="UP000823850"/>
    </source>
</evidence>
<organism evidence="1 2">
    <name type="scientific">Candidatus Blautia stercoripullorum</name>
    <dbReference type="NCBI Taxonomy" id="2838502"/>
    <lineage>
        <taxon>Bacteria</taxon>
        <taxon>Bacillati</taxon>
        <taxon>Bacillota</taxon>
        <taxon>Clostridia</taxon>
        <taxon>Lachnospirales</taxon>
        <taxon>Lachnospiraceae</taxon>
        <taxon>Blautia</taxon>
    </lineage>
</organism>
<dbReference type="SUPFAM" id="SSF46955">
    <property type="entry name" value="Putative DNA-binding domain"/>
    <property type="match status" value="1"/>
</dbReference>
<dbReference type="EMBL" id="DWUX01000219">
    <property type="protein sequence ID" value="HJD40865.1"/>
    <property type="molecule type" value="Genomic_DNA"/>
</dbReference>
<dbReference type="AlphaFoldDB" id="A0A9D2R9K8"/>
<dbReference type="InterPro" id="IPR009061">
    <property type="entry name" value="DNA-bd_dom_put_sf"/>
</dbReference>
<accession>A0A9D2R9K8</accession>
<dbReference type="InterPro" id="IPR014975">
    <property type="entry name" value="DUF1836"/>
</dbReference>
<sequence>MTIDTKDILNSILSSISRIDYIKPEEIPGIDLYMDQVTTFMEEHLRSSKRYKEDKILTKTMINNYAKNDLLPPPVKKKYSKEHMLMLVFIYYFKNILSISDIQKLLEPITQKYFSGEGSIDLTSLYEEIMKLELEQIDPLAKDVTRKFSMAGDSFQEVPEEEKDFLHKFAFICMLSFDVYVKKQVIENLIDQMAGKEEEE</sequence>
<reference evidence="1" key="2">
    <citation type="submission" date="2021-04" db="EMBL/GenBank/DDBJ databases">
        <authorList>
            <person name="Gilroy R."/>
        </authorList>
    </citation>
    <scope>NUCLEOTIDE SEQUENCE</scope>
    <source>
        <strain evidence="1">ChiW19-6364</strain>
    </source>
</reference>
<comment type="caution">
    <text evidence="1">The sequence shown here is derived from an EMBL/GenBank/DDBJ whole genome shotgun (WGS) entry which is preliminary data.</text>
</comment>
<gene>
    <name evidence="1" type="ORF">H9913_12680</name>
</gene>
<dbReference type="Proteomes" id="UP000823850">
    <property type="component" value="Unassembled WGS sequence"/>
</dbReference>
<dbReference type="PANTHER" id="PTHR40056:SF1">
    <property type="entry name" value="DUF1836 DOMAIN-CONTAINING PROTEIN"/>
    <property type="match status" value="1"/>
</dbReference>
<protein>
    <submittedName>
        <fullName evidence="1">DUF1836 domain-containing protein</fullName>
    </submittedName>
</protein>